<dbReference type="Proteomes" id="UP000003511">
    <property type="component" value="Unassembled WGS sequence"/>
</dbReference>
<name>U3UAE8_9BURK</name>
<dbReference type="GO" id="GO:0005524">
    <property type="term" value="F:ATP binding"/>
    <property type="evidence" value="ECO:0007669"/>
    <property type="project" value="UniProtKB-KW"/>
</dbReference>
<reference evidence="4 5" key="2">
    <citation type="submission" date="2011-10" db="EMBL/GenBank/DDBJ databases">
        <title>Draft genome sequence of Candidatus Burkholderia kirkii.</title>
        <authorList>
            <person name="Carlier A.L."/>
            <person name="Eberl L."/>
        </authorList>
    </citation>
    <scope>NUCLEOTIDE SEQUENCE [LARGE SCALE GENOMIC DNA]</scope>
    <source>
        <strain evidence="4 5">UZHbot1</strain>
    </source>
</reference>
<dbReference type="STRING" id="1055526.BKIR_c100_1701"/>
<dbReference type="AlphaFoldDB" id="U3UAE8"/>
<feature type="domain" description="Sigma-54 factor interaction" evidence="3">
    <location>
        <begin position="1"/>
        <end position="96"/>
    </location>
</feature>
<keyword evidence="5" id="KW-1185">Reference proteome</keyword>
<reference evidence="4 5" key="1">
    <citation type="submission" date="2011-09" db="EMBL/GenBank/DDBJ databases">
        <authorList>
            <person name="Carlier A."/>
        </authorList>
    </citation>
    <scope>NUCLEOTIDE SEQUENCE [LARGE SCALE GENOMIC DNA]</scope>
    <source>
        <strain evidence="4 5">UZHbot1</strain>
    </source>
</reference>
<gene>
    <name evidence="4" type="ORF">BKIR_c100_1701</name>
</gene>
<dbReference type="PROSITE" id="PS50045">
    <property type="entry name" value="SIGMA54_INTERACT_4"/>
    <property type="match status" value="1"/>
</dbReference>
<dbReference type="Pfam" id="PF00158">
    <property type="entry name" value="Sigma54_activat"/>
    <property type="match status" value="1"/>
</dbReference>
<keyword evidence="2" id="KW-0067">ATP-binding</keyword>
<evidence type="ECO:0000259" key="3">
    <source>
        <dbReference type="PROSITE" id="PS50045"/>
    </source>
</evidence>
<dbReference type="BioCyc" id="CBUR1055526:G10QW-356-MONOMER"/>
<comment type="caution">
    <text evidence="4">The sequence shown here is derived from an EMBL/GenBank/DDBJ whole genome shotgun (WGS) entry which is preliminary data.</text>
</comment>
<dbReference type="EMBL" id="CAFE01000003">
    <property type="protein sequence ID" value="CCD35430.1"/>
    <property type="molecule type" value="Genomic_DNA"/>
</dbReference>
<evidence type="ECO:0000313" key="4">
    <source>
        <dbReference type="EMBL" id="CCD35430.1"/>
    </source>
</evidence>
<keyword evidence="1" id="KW-0547">Nucleotide-binding</keyword>
<organism evidence="4 5">
    <name type="scientific">Candidatus Paraburkholderia kirkii UZHbot1</name>
    <dbReference type="NCBI Taxonomy" id="1055526"/>
    <lineage>
        <taxon>Bacteria</taxon>
        <taxon>Pseudomonadati</taxon>
        <taxon>Pseudomonadota</taxon>
        <taxon>Betaproteobacteria</taxon>
        <taxon>Burkholderiales</taxon>
        <taxon>Burkholderiaceae</taxon>
        <taxon>Paraburkholderia</taxon>
    </lineage>
</organism>
<dbReference type="SUPFAM" id="SSF52540">
    <property type="entry name" value="P-loop containing nucleoside triphosphate hydrolases"/>
    <property type="match status" value="1"/>
</dbReference>
<dbReference type="PANTHER" id="PTHR32071">
    <property type="entry name" value="TRANSCRIPTIONAL REGULATORY PROTEIN"/>
    <property type="match status" value="1"/>
</dbReference>
<evidence type="ECO:0000256" key="2">
    <source>
        <dbReference type="ARBA" id="ARBA00022840"/>
    </source>
</evidence>
<dbReference type="GO" id="GO:0006355">
    <property type="term" value="P:regulation of DNA-templated transcription"/>
    <property type="evidence" value="ECO:0007669"/>
    <property type="project" value="InterPro"/>
</dbReference>
<accession>U3UAE8</accession>
<dbReference type="InterPro" id="IPR027417">
    <property type="entry name" value="P-loop_NTPase"/>
</dbReference>
<proteinExistence type="predicted"/>
<evidence type="ECO:0000313" key="5">
    <source>
        <dbReference type="Proteomes" id="UP000003511"/>
    </source>
</evidence>
<evidence type="ECO:0000256" key="1">
    <source>
        <dbReference type="ARBA" id="ARBA00022741"/>
    </source>
</evidence>
<dbReference type="InterPro" id="IPR002078">
    <property type="entry name" value="Sigma_54_int"/>
</dbReference>
<sequence length="103" mass="11549">MLETRTFRPVGSSASIRFEGRIVAATHRDLRELSRDGCFREDLYYRLAVFVLAVPGLEQRIEDIPSLVNHFAAQHPRKLEITAAAMKQLSAHAWPGTSVNCAI</sequence>
<protein>
    <submittedName>
        <fullName evidence="4">WGS project CAFE00000000 data, contig bkir_c100</fullName>
    </submittedName>
</protein>
<dbReference type="HOGENOM" id="CLU_2258566_0_0_4"/>
<dbReference type="Gene3D" id="1.10.8.60">
    <property type="match status" value="1"/>
</dbReference>
<dbReference type="Gene3D" id="3.40.50.300">
    <property type="entry name" value="P-loop containing nucleotide triphosphate hydrolases"/>
    <property type="match status" value="1"/>
</dbReference>